<evidence type="ECO:0000256" key="1">
    <source>
        <dbReference type="ARBA" id="ARBA00004141"/>
    </source>
</evidence>
<dbReference type="InterPro" id="IPR052165">
    <property type="entry name" value="Membrane_assoc_protease"/>
</dbReference>
<dbReference type="Pfam" id="PF25145">
    <property type="entry name" value="NfeD1b_N"/>
    <property type="match status" value="1"/>
</dbReference>
<evidence type="ECO:0000259" key="8">
    <source>
        <dbReference type="Pfam" id="PF25145"/>
    </source>
</evidence>
<organism evidence="9 10">
    <name type="scientific">Iocasia fonsfrigidae</name>
    <dbReference type="NCBI Taxonomy" id="2682810"/>
    <lineage>
        <taxon>Bacteria</taxon>
        <taxon>Bacillati</taxon>
        <taxon>Bacillota</taxon>
        <taxon>Clostridia</taxon>
        <taxon>Halanaerobiales</taxon>
        <taxon>Halanaerobiaceae</taxon>
        <taxon>Iocasia</taxon>
    </lineage>
</organism>
<dbReference type="Pfam" id="PF24961">
    <property type="entry name" value="NfeD_membrane"/>
    <property type="match status" value="1"/>
</dbReference>
<evidence type="ECO:0000256" key="5">
    <source>
        <dbReference type="SAM" id="Phobius"/>
    </source>
</evidence>
<evidence type="ECO:0000256" key="4">
    <source>
        <dbReference type="ARBA" id="ARBA00023136"/>
    </source>
</evidence>
<dbReference type="InterPro" id="IPR029045">
    <property type="entry name" value="ClpP/crotonase-like_dom_sf"/>
</dbReference>
<dbReference type="Gene3D" id="2.40.50.140">
    <property type="entry name" value="Nucleic acid-binding proteins"/>
    <property type="match status" value="1"/>
</dbReference>
<feature type="transmembrane region" description="Helical" evidence="5">
    <location>
        <begin position="298"/>
        <end position="318"/>
    </location>
</feature>
<keyword evidence="3 5" id="KW-1133">Transmembrane helix</keyword>
<dbReference type="EMBL" id="CP046640">
    <property type="protein sequence ID" value="QTL97962.1"/>
    <property type="molecule type" value="Genomic_DNA"/>
</dbReference>
<dbReference type="Proteomes" id="UP000665020">
    <property type="component" value="Chromosome"/>
</dbReference>
<feature type="transmembrane region" description="Helical" evidence="5">
    <location>
        <begin position="268"/>
        <end position="291"/>
    </location>
</feature>
<dbReference type="InterPro" id="IPR012340">
    <property type="entry name" value="NA-bd_OB-fold"/>
</dbReference>
<evidence type="ECO:0000313" key="10">
    <source>
        <dbReference type="Proteomes" id="UP000665020"/>
    </source>
</evidence>
<sequence length="434" mass="46745">MRGVKYVLGLMVLFIVLSVLSVQAVDRTEIVYKIPITGEIDRGLVYLVKKGISEAEAEGADLLIFEIDTFGGYVDSAIEIKDLIYNSRIKTLTFVKGRAWSAGALITLAGDIVAMVPGSSIGAAETRPKEEKYISALRKEFKATAESRGRYPEIAAAMVDSDLEIEGLIAAGKLLTLTADEAVTHNMAEYKVGNLTELYDIMDFSPARILSVQVSSAEKLARFIINPNISTVLLTIGLIALIAETFIMGWGIAGTAGLLSLGLVFSSYIYLGVAGWGVVVLLVVGLVLLALEVFVVPGFGITGISGILAILASFYFLFPTPTTALFAVATVLILSIAAAIVILKLFGGSQFWQRISLGESQTKDLGYIAQYDKKEYLGKTAYTLTPLRPAGLIEIDAKRLDVVSDGGFIDKDVKVKIIKITGNRVVVKQIKEDE</sequence>
<proteinExistence type="predicted"/>
<dbReference type="InterPro" id="IPR056738">
    <property type="entry name" value="NfeD1b_N"/>
</dbReference>
<feature type="transmembrane region" description="Helical" evidence="5">
    <location>
        <begin position="232"/>
        <end position="253"/>
    </location>
</feature>
<dbReference type="CDD" id="cd07021">
    <property type="entry name" value="Clp_protease_NfeD_like"/>
    <property type="match status" value="1"/>
</dbReference>
<feature type="transmembrane region" description="Helical" evidence="5">
    <location>
        <begin position="6"/>
        <end position="25"/>
    </location>
</feature>
<feature type="domain" description="NfeD integral membrane" evidence="7">
    <location>
        <begin position="228"/>
        <end position="343"/>
    </location>
</feature>
<dbReference type="Gene3D" id="3.90.226.10">
    <property type="entry name" value="2-enoyl-CoA Hydratase, Chain A, domain 1"/>
    <property type="match status" value="1"/>
</dbReference>
<feature type="transmembrane region" description="Helical" evidence="5">
    <location>
        <begin position="324"/>
        <end position="346"/>
    </location>
</feature>
<dbReference type="InterPro" id="IPR056739">
    <property type="entry name" value="NfeD_membrane"/>
</dbReference>
<evidence type="ECO:0000259" key="6">
    <source>
        <dbReference type="Pfam" id="PF01957"/>
    </source>
</evidence>
<feature type="domain" description="NfeD1b N-terminal" evidence="8">
    <location>
        <begin position="31"/>
        <end position="210"/>
    </location>
</feature>
<dbReference type="AlphaFoldDB" id="A0A8A7KJB0"/>
<dbReference type="RefSeq" id="WP_230869567.1">
    <property type="nucleotide sequence ID" value="NZ_CP046640.1"/>
</dbReference>
<name>A0A8A7KJB0_9FIRM</name>
<protein>
    <submittedName>
        <fullName evidence="9">Nodulation protein NfeD</fullName>
    </submittedName>
</protein>
<dbReference type="PANTHER" id="PTHR33507">
    <property type="entry name" value="INNER MEMBRANE PROTEIN YBBJ"/>
    <property type="match status" value="1"/>
</dbReference>
<evidence type="ECO:0000313" key="9">
    <source>
        <dbReference type="EMBL" id="QTL97962.1"/>
    </source>
</evidence>
<dbReference type="InterPro" id="IPR002810">
    <property type="entry name" value="NfeD-like_C"/>
</dbReference>
<evidence type="ECO:0000259" key="7">
    <source>
        <dbReference type="Pfam" id="PF24961"/>
    </source>
</evidence>
<dbReference type="SUPFAM" id="SSF52096">
    <property type="entry name" value="ClpP/crotonase"/>
    <property type="match status" value="1"/>
</dbReference>
<keyword evidence="4 5" id="KW-0472">Membrane</keyword>
<evidence type="ECO:0000256" key="2">
    <source>
        <dbReference type="ARBA" id="ARBA00022692"/>
    </source>
</evidence>
<dbReference type="PANTHER" id="PTHR33507:SF3">
    <property type="entry name" value="INNER MEMBRANE PROTEIN YBBJ"/>
    <property type="match status" value="1"/>
</dbReference>
<keyword evidence="2 5" id="KW-0812">Transmembrane</keyword>
<dbReference type="KEGG" id="ifn:GM661_08205"/>
<gene>
    <name evidence="9" type="ORF">GM661_08205</name>
</gene>
<dbReference type="GO" id="GO:0005886">
    <property type="term" value="C:plasma membrane"/>
    <property type="evidence" value="ECO:0007669"/>
    <property type="project" value="TreeGrafter"/>
</dbReference>
<dbReference type="Pfam" id="PF01957">
    <property type="entry name" value="NfeD"/>
    <property type="match status" value="1"/>
</dbReference>
<evidence type="ECO:0000256" key="3">
    <source>
        <dbReference type="ARBA" id="ARBA00022989"/>
    </source>
</evidence>
<accession>A0A8A7KJB0</accession>
<comment type="subcellular location">
    <subcellularLocation>
        <location evidence="1">Membrane</location>
        <topology evidence="1">Multi-pass membrane protein</topology>
    </subcellularLocation>
</comment>
<feature type="domain" description="NfeD-like C-terminal" evidence="6">
    <location>
        <begin position="374"/>
        <end position="428"/>
    </location>
</feature>
<keyword evidence="10" id="KW-1185">Reference proteome</keyword>
<reference evidence="9" key="1">
    <citation type="submission" date="2019-12" db="EMBL/GenBank/DDBJ databases">
        <authorList>
            <person name="zhang j."/>
            <person name="sun C.M."/>
        </authorList>
    </citation>
    <scope>NUCLEOTIDE SEQUENCE</scope>
    <source>
        <strain evidence="9">NS-1</strain>
    </source>
</reference>